<gene>
    <name evidence="2" type="ORF">CesoFtcFv8_019330</name>
</gene>
<organism evidence="2 3">
    <name type="scientific">Champsocephalus esox</name>
    <name type="common">pike icefish</name>
    <dbReference type="NCBI Taxonomy" id="159716"/>
    <lineage>
        <taxon>Eukaryota</taxon>
        <taxon>Metazoa</taxon>
        <taxon>Chordata</taxon>
        <taxon>Craniata</taxon>
        <taxon>Vertebrata</taxon>
        <taxon>Euteleostomi</taxon>
        <taxon>Actinopterygii</taxon>
        <taxon>Neopterygii</taxon>
        <taxon>Teleostei</taxon>
        <taxon>Neoteleostei</taxon>
        <taxon>Acanthomorphata</taxon>
        <taxon>Eupercaria</taxon>
        <taxon>Perciformes</taxon>
        <taxon>Notothenioidei</taxon>
        <taxon>Channichthyidae</taxon>
        <taxon>Champsocephalus</taxon>
    </lineage>
</organism>
<keyword evidence="3" id="KW-1185">Reference proteome</keyword>
<protein>
    <submittedName>
        <fullName evidence="2">Uncharacterized protein</fullName>
    </submittedName>
</protein>
<evidence type="ECO:0000256" key="1">
    <source>
        <dbReference type="SAM" id="MobiDB-lite"/>
    </source>
</evidence>
<dbReference type="AlphaFoldDB" id="A0AAN8BI29"/>
<feature type="region of interest" description="Disordered" evidence="1">
    <location>
        <begin position="14"/>
        <end position="33"/>
    </location>
</feature>
<dbReference type="EMBL" id="JAULUE010002060">
    <property type="protein sequence ID" value="KAK5885635.1"/>
    <property type="molecule type" value="Genomic_DNA"/>
</dbReference>
<evidence type="ECO:0000313" key="3">
    <source>
        <dbReference type="Proteomes" id="UP001335648"/>
    </source>
</evidence>
<name>A0AAN8BI29_9TELE</name>
<sequence>MTFSISSLRWKVTPMKTSGGGDEEPLIETSHSNDMRPLASSALSCSSMEPLALSGANAVIPIPSGSVRMSDVSHRPGARSHSRVTAHSIFASTFLPALNHRHCLSYTPPHPLNHSPPSLSPSLYPSPRGAATLPS</sequence>
<comment type="caution">
    <text evidence="2">The sequence shown here is derived from an EMBL/GenBank/DDBJ whole genome shotgun (WGS) entry which is preliminary data.</text>
</comment>
<proteinExistence type="predicted"/>
<evidence type="ECO:0000313" key="2">
    <source>
        <dbReference type="EMBL" id="KAK5885635.1"/>
    </source>
</evidence>
<feature type="region of interest" description="Disordered" evidence="1">
    <location>
        <begin position="105"/>
        <end position="135"/>
    </location>
</feature>
<reference evidence="2 3" key="1">
    <citation type="journal article" date="2023" name="Mol. Biol. Evol.">
        <title>Genomics of Secondarily Temperate Adaptation in the Only Non-Antarctic Icefish.</title>
        <authorList>
            <person name="Rivera-Colon A.G."/>
            <person name="Rayamajhi N."/>
            <person name="Minhas B.F."/>
            <person name="Madrigal G."/>
            <person name="Bilyk K.T."/>
            <person name="Yoon V."/>
            <person name="Hune M."/>
            <person name="Gregory S."/>
            <person name="Cheng C.H.C."/>
            <person name="Catchen J.M."/>
        </authorList>
    </citation>
    <scope>NUCLEOTIDE SEQUENCE [LARGE SCALE GENOMIC DNA]</scope>
    <source>
        <strain evidence="2">JC2023a</strain>
    </source>
</reference>
<feature type="compositionally biased region" description="Low complexity" evidence="1">
    <location>
        <begin position="112"/>
        <end position="127"/>
    </location>
</feature>
<accession>A0AAN8BI29</accession>
<dbReference type="Proteomes" id="UP001335648">
    <property type="component" value="Unassembled WGS sequence"/>
</dbReference>